<dbReference type="InterPro" id="IPR001375">
    <property type="entry name" value="Peptidase_S9_cat"/>
</dbReference>
<dbReference type="Proteomes" id="UP001597203">
    <property type="component" value="Unassembled WGS sequence"/>
</dbReference>
<organism evidence="3 4">
    <name type="scientific">Sphingobium olei</name>
    <dbReference type="NCBI Taxonomy" id="420955"/>
    <lineage>
        <taxon>Bacteria</taxon>
        <taxon>Pseudomonadati</taxon>
        <taxon>Pseudomonadota</taxon>
        <taxon>Alphaproteobacteria</taxon>
        <taxon>Sphingomonadales</taxon>
        <taxon>Sphingomonadaceae</taxon>
        <taxon>Sphingobium</taxon>
    </lineage>
</organism>
<dbReference type="PROSITE" id="PS00708">
    <property type="entry name" value="PRO_ENDOPEP_SER"/>
    <property type="match status" value="1"/>
</dbReference>
<reference evidence="4" key="1">
    <citation type="journal article" date="2019" name="Int. J. Syst. Evol. Microbiol.">
        <title>The Global Catalogue of Microorganisms (GCM) 10K type strain sequencing project: providing services to taxonomists for standard genome sequencing and annotation.</title>
        <authorList>
            <consortium name="The Broad Institute Genomics Platform"/>
            <consortium name="The Broad Institute Genome Sequencing Center for Infectious Disease"/>
            <person name="Wu L."/>
            <person name="Ma J."/>
        </authorList>
    </citation>
    <scope>NUCLEOTIDE SEQUENCE [LARGE SCALE GENOMIC DNA]</scope>
    <source>
        <strain evidence="4">CCUG 54329</strain>
    </source>
</reference>
<dbReference type="GO" id="GO:0016787">
    <property type="term" value="F:hydrolase activity"/>
    <property type="evidence" value="ECO:0007669"/>
    <property type="project" value="UniProtKB-KW"/>
</dbReference>
<keyword evidence="4" id="KW-1185">Reference proteome</keyword>
<feature type="domain" description="Peptidase S9 prolyl oligopeptidase catalytic" evidence="2">
    <location>
        <begin position="56"/>
        <end position="245"/>
    </location>
</feature>
<name>A0ABW3P1U6_9SPHN</name>
<dbReference type="PANTHER" id="PTHR22946:SF5">
    <property type="entry name" value="PEPTIDASE S9 PROLYL OLIGOPEPTIDASE CATALYTIC DOMAIN-CONTAINING PROTEIN"/>
    <property type="match status" value="1"/>
</dbReference>
<gene>
    <name evidence="3" type="ORF">ACFQ24_12165</name>
</gene>
<proteinExistence type="predicted"/>
<dbReference type="EMBL" id="JBHTLS010000126">
    <property type="protein sequence ID" value="MFD1105620.1"/>
    <property type="molecule type" value="Genomic_DNA"/>
</dbReference>
<evidence type="ECO:0000256" key="1">
    <source>
        <dbReference type="ARBA" id="ARBA00022801"/>
    </source>
</evidence>
<evidence type="ECO:0000259" key="2">
    <source>
        <dbReference type="Pfam" id="PF00326"/>
    </source>
</evidence>
<dbReference type="InterPro" id="IPR029058">
    <property type="entry name" value="AB_hydrolase_fold"/>
</dbReference>
<dbReference type="RefSeq" id="WP_380911542.1">
    <property type="nucleotide sequence ID" value="NZ_JBHTLS010000126.1"/>
</dbReference>
<accession>A0ABW3P1U6</accession>
<comment type="caution">
    <text evidence="3">The sequence shown here is derived from an EMBL/GenBank/DDBJ whole genome shotgun (WGS) entry which is preliminary data.</text>
</comment>
<dbReference type="Pfam" id="PF00326">
    <property type="entry name" value="Peptidase_S9"/>
    <property type="match status" value="1"/>
</dbReference>
<keyword evidence="1 3" id="KW-0378">Hydrolase</keyword>
<protein>
    <submittedName>
        <fullName evidence="3">Alpha/beta hydrolase family protein</fullName>
        <ecNumber evidence="3">3.4.-.-</ecNumber>
    </submittedName>
</protein>
<dbReference type="Gene3D" id="3.40.50.1820">
    <property type="entry name" value="alpha/beta hydrolase"/>
    <property type="match status" value="1"/>
</dbReference>
<evidence type="ECO:0000313" key="4">
    <source>
        <dbReference type="Proteomes" id="UP001597203"/>
    </source>
</evidence>
<dbReference type="SUPFAM" id="SSF53474">
    <property type="entry name" value="alpha/beta-Hydrolases"/>
    <property type="match status" value="1"/>
</dbReference>
<sequence length="252" mass="27759">MTAHQANATDGRVSIKVDGEHLDGTLLSPAKLIPGVLFIHGWGGSQEQDMVRAEEIAQLGCICFTFDLRGHARHADERNIVTRADGLADVTAAYDFLTSQEGVDPSAIGVVGTSYGGYLATLLTAERPVTWLALRVPALYPDSHWDVPKALIDRDEINRYRSAFRSPREDRALAAGERFTGDVLIVESENDSYVPHTAITSYIAAFHRASSLSHRILKGADHSLRNESCRKAYNRLLVNWMEEMVRGGRRGG</sequence>
<dbReference type="InterPro" id="IPR002471">
    <property type="entry name" value="Pept_S9_AS"/>
</dbReference>
<dbReference type="InterPro" id="IPR050261">
    <property type="entry name" value="FrsA_esterase"/>
</dbReference>
<dbReference type="PANTHER" id="PTHR22946">
    <property type="entry name" value="DIENELACTONE HYDROLASE DOMAIN-CONTAINING PROTEIN-RELATED"/>
    <property type="match status" value="1"/>
</dbReference>
<evidence type="ECO:0000313" key="3">
    <source>
        <dbReference type="EMBL" id="MFD1105620.1"/>
    </source>
</evidence>
<dbReference type="EC" id="3.4.-.-" evidence="3"/>